<comment type="caution">
    <text evidence="4">The sequence shown here is derived from an EMBL/GenBank/DDBJ whole genome shotgun (WGS) entry which is preliminary data.</text>
</comment>
<dbReference type="GO" id="GO:0022627">
    <property type="term" value="C:cytosolic small ribosomal subunit"/>
    <property type="evidence" value="ECO:0007669"/>
    <property type="project" value="TreeGrafter"/>
</dbReference>
<dbReference type="PANTHER" id="PTHR11710:SF0">
    <property type="entry name" value="40S RIBOSOMAL PROTEIN S19"/>
    <property type="match status" value="1"/>
</dbReference>
<keyword evidence="2 4" id="KW-0689">Ribosomal protein</keyword>
<dbReference type="NCBIfam" id="NF006811">
    <property type="entry name" value="PRK09333.1"/>
    <property type="match status" value="1"/>
</dbReference>
<dbReference type="InterPro" id="IPR001266">
    <property type="entry name" value="Ribosomal_eS19"/>
</dbReference>
<evidence type="ECO:0000256" key="2">
    <source>
        <dbReference type="ARBA" id="ARBA00022980"/>
    </source>
</evidence>
<dbReference type="GO" id="GO:0000028">
    <property type="term" value="P:ribosomal small subunit assembly"/>
    <property type="evidence" value="ECO:0007669"/>
    <property type="project" value="TreeGrafter"/>
</dbReference>
<protein>
    <submittedName>
        <fullName evidence="4">Ribosomal protein S19e</fullName>
    </submittedName>
</protein>
<gene>
    <name evidence="4" type="ORF">B2A_03599</name>
</gene>
<sequence length="141" mass="15631">MANVYEVNPQELVKATAAKLKEVIKEPPEYVHFVKSGAGRERPPQDVDFWYVRSASVLRQVYLNGPIGVSRLRVRYGNKKEHVVHRKHFTRAGGSVITDSLKALEAAGLVKTDTKGRTITPKGKSFLDKLSNTILTSEGGQ</sequence>
<keyword evidence="3" id="KW-0687">Ribonucleoprotein</keyword>
<dbReference type="InterPro" id="IPR027548">
    <property type="entry name" value="Ribosomal_eS19_archaeal"/>
</dbReference>
<dbReference type="GO" id="GO:0003723">
    <property type="term" value="F:RNA binding"/>
    <property type="evidence" value="ECO:0007669"/>
    <property type="project" value="TreeGrafter"/>
</dbReference>
<reference evidence="4" key="2">
    <citation type="journal article" date="2014" name="ISME J.">
        <title>Microbial stratification in low pH oxic and suboxic macroscopic growths along an acid mine drainage.</title>
        <authorList>
            <person name="Mendez-Garcia C."/>
            <person name="Mesa V."/>
            <person name="Sprenger R.R."/>
            <person name="Richter M."/>
            <person name="Diez M.S."/>
            <person name="Solano J."/>
            <person name="Bargiela R."/>
            <person name="Golyshina O.V."/>
            <person name="Manteca A."/>
            <person name="Ramos J.L."/>
            <person name="Gallego J.R."/>
            <person name="Llorente I."/>
            <person name="Martins Dos Santos V.A."/>
            <person name="Jensen O.N."/>
            <person name="Pelaez A.I."/>
            <person name="Sanchez J."/>
            <person name="Ferrer M."/>
        </authorList>
    </citation>
    <scope>NUCLEOTIDE SEQUENCE</scope>
</reference>
<dbReference type="GO" id="GO:0003735">
    <property type="term" value="F:structural constituent of ribosome"/>
    <property type="evidence" value="ECO:0007669"/>
    <property type="project" value="InterPro"/>
</dbReference>
<dbReference type="HAMAP" id="MF_01474">
    <property type="entry name" value="Ribosomal_eS19"/>
    <property type="match status" value="1"/>
</dbReference>
<dbReference type="GO" id="GO:0006412">
    <property type="term" value="P:translation"/>
    <property type="evidence" value="ECO:0007669"/>
    <property type="project" value="InterPro"/>
</dbReference>
<name>T1C3G5_9ZZZZ</name>
<dbReference type="SMART" id="SM01413">
    <property type="entry name" value="Ribosomal_S19e"/>
    <property type="match status" value="1"/>
</dbReference>
<dbReference type="Gene3D" id="1.10.10.10">
    <property type="entry name" value="Winged helix-like DNA-binding domain superfamily/Winged helix DNA-binding domain"/>
    <property type="match status" value="1"/>
</dbReference>
<dbReference type="AlphaFoldDB" id="T1C3G5"/>
<evidence type="ECO:0000256" key="1">
    <source>
        <dbReference type="ARBA" id="ARBA00010014"/>
    </source>
</evidence>
<dbReference type="Pfam" id="PF01090">
    <property type="entry name" value="Ribosomal_S19e"/>
    <property type="match status" value="1"/>
</dbReference>
<comment type="similarity">
    <text evidence="1">Belongs to the eukaryotic ribosomal protein eS19 family.</text>
</comment>
<proteinExistence type="inferred from homology"/>
<evidence type="ECO:0000313" key="4">
    <source>
        <dbReference type="EMBL" id="EQD60615.1"/>
    </source>
</evidence>
<dbReference type="EMBL" id="AUZZ01002405">
    <property type="protein sequence ID" value="EQD60615.1"/>
    <property type="molecule type" value="Genomic_DNA"/>
</dbReference>
<organism evidence="4">
    <name type="scientific">mine drainage metagenome</name>
    <dbReference type="NCBI Taxonomy" id="410659"/>
    <lineage>
        <taxon>unclassified sequences</taxon>
        <taxon>metagenomes</taxon>
        <taxon>ecological metagenomes</taxon>
    </lineage>
</organism>
<reference evidence="4" key="1">
    <citation type="submission" date="2013-08" db="EMBL/GenBank/DDBJ databases">
        <authorList>
            <person name="Mendez C."/>
            <person name="Richter M."/>
            <person name="Ferrer M."/>
            <person name="Sanchez J."/>
        </authorList>
    </citation>
    <scope>NUCLEOTIDE SEQUENCE</scope>
</reference>
<accession>T1C3G5</accession>
<evidence type="ECO:0000256" key="3">
    <source>
        <dbReference type="ARBA" id="ARBA00023274"/>
    </source>
</evidence>
<dbReference type="PANTHER" id="PTHR11710">
    <property type="entry name" value="40S RIBOSOMAL PROTEIN S19"/>
    <property type="match status" value="1"/>
</dbReference>
<dbReference type="InterPro" id="IPR036390">
    <property type="entry name" value="WH_DNA-bd_sf"/>
</dbReference>
<dbReference type="InterPro" id="IPR036388">
    <property type="entry name" value="WH-like_DNA-bd_sf"/>
</dbReference>
<dbReference type="SUPFAM" id="SSF46785">
    <property type="entry name" value="Winged helix' DNA-binding domain"/>
    <property type="match status" value="1"/>
</dbReference>